<organism evidence="1 2">
    <name type="scientific">Novosphingobium aerophilum</name>
    <dbReference type="NCBI Taxonomy" id="2839843"/>
    <lineage>
        <taxon>Bacteria</taxon>
        <taxon>Pseudomonadati</taxon>
        <taxon>Pseudomonadota</taxon>
        <taxon>Alphaproteobacteria</taxon>
        <taxon>Sphingomonadales</taxon>
        <taxon>Sphingomonadaceae</taxon>
        <taxon>Novosphingobium</taxon>
    </lineage>
</organism>
<dbReference type="AlphaFoldDB" id="A0A7X1F631"/>
<gene>
    <name evidence="1" type="ORF">H7F49_04870</name>
</gene>
<dbReference type="EMBL" id="JACLAU010000004">
    <property type="protein sequence ID" value="MBC2651028.1"/>
    <property type="molecule type" value="Genomic_DNA"/>
</dbReference>
<reference evidence="1 2" key="1">
    <citation type="submission" date="2020-08" db="EMBL/GenBank/DDBJ databases">
        <title>The genome sequence of Novosphingobium flavum 4Y4.</title>
        <authorList>
            <person name="Liu Y."/>
        </authorList>
    </citation>
    <scope>NUCLEOTIDE SEQUENCE [LARGE SCALE GENOMIC DNA]</scope>
    <source>
        <strain evidence="1 2">4Y4</strain>
    </source>
</reference>
<keyword evidence="2" id="KW-1185">Reference proteome</keyword>
<accession>A0A7X1F631</accession>
<proteinExistence type="predicted"/>
<comment type="caution">
    <text evidence="1">The sequence shown here is derived from an EMBL/GenBank/DDBJ whole genome shotgun (WGS) entry which is preliminary data.</text>
</comment>
<protein>
    <submittedName>
        <fullName evidence="1">Uncharacterized protein</fullName>
    </submittedName>
</protein>
<dbReference type="Proteomes" id="UP000520156">
    <property type="component" value="Unassembled WGS sequence"/>
</dbReference>
<sequence length="183" mass="19302">MAPASIAAYEAAIMRITITKGQADDGIAGIRDDGSRFATRFPKKGPLPHDAVHLFVEQELGLRGAFWGMVAGGYHPEEIAAIAHAAGHASASRAQVPQAHIVELLQAERIVECFEADLWSGGKGDPALLIAVAATACADSFVPLPTFGPADVAAVRDQIRGFSARWLPAAPGHGETIEWREGD</sequence>
<name>A0A7X1F631_9SPHN</name>
<dbReference type="RefSeq" id="WP_185682449.1">
    <property type="nucleotide sequence ID" value="NZ_JACLAU010000004.1"/>
</dbReference>
<evidence type="ECO:0000313" key="1">
    <source>
        <dbReference type="EMBL" id="MBC2651028.1"/>
    </source>
</evidence>
<evidence type="ECO:0000313" key="2">
    <source>
        <dbReference type="Proteomes" id="UP000520156"/>
    </source>
</evidence>